<name>A0A8H6W8W0_9AGAR</name>
<organism evidence="6 7">
    <name type="scientific">Mycena indigotica</name>
    <dbReference type="NCBI Taxonomy" id="2126181"/>
    <lineage>
        <taxon>Eukaryota</taxon>
        <taxon>Fungi</taxon>
        <taxon>Dikarya</taxon>
        <taxon>Basidiomycota</taxon>
        <taxon>Agaricomycotina</taxon>
        <taxon>Agaricomycetes</taxon>
        <taxon>Agaricomycetidae</taxon>
        <taxon>Agaricales</taxon>
        <taxon>Marasmiineae</taxon>
        <taxon>Mycenaceae</taxon>
        <taxon>Mycena</taxon>
    </lineage>
</organism>
<dbReference type="PANTHER" id="PTHR33337:SF40">
    <property type="entry name" value="CENP-V_GFA DOMAIN-CONTAINING PROTEIN-RELATED"/>
    <property type="match status" value="1"/>
</dbReference>
<dbReference type="AlphaFoldDB" id="A0A8H6W8W0"/>
<dbReference type="GO" id="GO:0016846">
    <property type="term" value="F:carbon-sulfur lyase activity"/>
    <property type="evidence" value="ECO:0007669"/>
    <property type="project" value="InterPro"/>
</dbReference>
<keyword evidence="4" id="KW-0456">Lyase</keyword>
<evidence type="ECO:0000256" key="3">
    <source>
        <dbReference type="ARBA" id="ARBA00022833"/>
    </source>
</evidence>
<keyword evidence="2" id="KW-0479">Metal-binding</keyword>
<sequence>MAARQGSCFCGAITYEVTGKPTLSAFCHCTRCQKMNGSPCIWTIHFPASAFSWTSTNPKLDKYVTDGKPYKTRYRCKTCGCCVGSYNSITENWSVWGTQIERDENGLTKDYDALKPTAHIFYSTAVIEVGGDGLGKWEGYENKSLRI</sequence>
<evidence type="ECO:0000256" key="2">
    <source>
        <dbReference type="ARBA" id="ARBA00022723"/>
    </source>
</evidence>
<dbReference type="Gene3D" id="3.90.1590.10">
    <property type="entry name" value="glutathione-dependent formaldehyde- activating enzyme (gfa)"/>
    <property type="match status" value="1"/>
</dbReference>
<dbReference type="InterPro" id="IPR011057">
    <property type="entry name" value="Mss4-like_sf"/>
</dbReference>
<gene>
    <name evidence="6" type="ORF">MIND_00530700</name>
</gene>
<evidence type="ECO:0000259" key="5">
    <source>
        <dbReference type="PROSITE" id="PS51891"/>
    </source>
</evidence>
<dbReference type="GeneID" id="59344609"/>
<dbReference type="PROSITE" id="PS51891">
    <property type="entry name" value="CENP_V_GFA"/>
    <property type="match status" value="1"/>
</dbReference>
<dbReference type="GO" id="GO:0046872">
    <property type="term" value="F:metal ion binding"/>
    <property type="evidence" value="ECO:0007669"/>
    <property type="project" value="UniProtKB-KW"/>
</dbReference>
<dbReference type="SUPFAM" id="SSF51316">
    <property type="entry name" value="Mss4-like"/>
    <property type="match status" value="1"/>
</dbReference>
<accession>A0A8H6W8W0</accession>
<keyword evidence="7" id="KW-1185">Reference proteome</keyword>
<dbReference type="Proteomes" id="UP000636479">
    <property type="component" value="Unassembled WGS sequence"/>
</dbReference>
<feature type="domain" description="CENP-V/GFA" evidence="5">
    <location>
        <begin position="4"/>
        <end position="112"/>
    </location>
</feature>
<dbReference type="OrthoDB" id="9970124at2759"/>
<dbReference type="EMBL" id="JACAZF010000004">
    <property type="protein sequence ID" value="KAF7307366.1"/>
    <property type="molecule type" value="Genomic_DNA"/>
</dbReference>
<proteinExistence type="inferred from homology"/>
<protein>
    <recommendedName>
        <fullName evidence="5">CENP-V/GFA domain-containing protein</fullName>
    </recommendedName>
</protein>
<evidence type="ECO:0000313" key="6">
    <source>
        <dbReference type="EMBL" id="KAF7307366.1"/>
    </source>
</evidence>
<comment type="similarity">
    <text evidence="1">Belongs to the Gfa family.</text>
</comment>
<dbReference type="InterPro" id="IPR006913">
    <property type="entry name" value="CENP-V/GFA"/>
</dbReference>
<dbReference type="Pfam" id="PF04828">
    <property type="entry name" value="GFA"/>
    <property type="match status" value="1"/>
</dbReference>
<dbReference type="PANTHER" id="PTHR33337">
    <property type="entry name" value="GFA DOMAIN-CONTAINING PROTEIN"/>
    <property type="match status" value="1"/>
</dbReference>
<dbReference type="RefSeq" id="XP_037222385.1">
    <property type="nucleotide sequence ID" value="XM_037362093.1"/>
</dbReference>
<keyword evidence="3" id="KW-0862">Zinc</keyword>
<evidence type="ECO:0000313" key="7">
    <source>
        <dbReference type="Proteomes" id="UP000636479"/>
    </source>
</evidence>
<reference evidence="6" key="1">
    <citation type="submission" date="2020-05" db="EMBL/GenBank/DDBJ databases">
        <title>Mycena genomes resolve the evolution of fungal bioluminescence.</title>
        <authorList>
            <person name="Tsai I.J."/>
        </authorList>
    </citation>
    <scope>NUCLEOTIDE SEQUENCE</scope>
    <source>
        <strain evidence="6">171206Taipei</strain>
    </source>
</reference>
<evidence type="ECO:0000256" key="4">
    <source>
        <dbReference type="ARBA" id="ARBA00023239"/>
    </source>
</evidence>
<comment type="caution">
    <text evidence="6">The sequence shown here is derived from an EMBL/GenBank/DDBJ whole genome shotgun (WGS) entry which is preliminary data.</text>
</comment>
<evidence type="ECO:0000256" key="1">
    <source>
        <dbReference type="ARBA" id="ARBA00005495"/>
    </source>
</evidence>